<evidence type="ECO:0000313" key="2">
    <source>
        <dbReference type="EMBL" id="SOD64121.1"/>
    </source>
</evidence>
<dbReference type="OrthoDB" id="8419617at2"/>
<dbReference type="AlphaFoldDB" id="A0A286DZP0"/>
<dbReference type="InterPro" id="IPR027417">
    <property type="entry name" value="P-loop_NTPase"/>
</dbReference>
<dbReference type="Gene3D" id="3.40.50.300">
    <property type="entry name" value="P-loop containing nucleotide triphosphate hydrolases"/>
    <property type="match status" value="1"/>
</dbReference>
<dbReference type="GO" id="GO:0016301">
    <property type="term" value="F:kinase activity"/>
    <property type="evidence" value="ECO:0007669"/>
    <property type="project" value="UniProtKB-KW"/>
</dbReference>
<protein>
    <submittedName>
        <fullName evidence="2">Broad-specificity NMP kinase</fullName>
    </submittedName>
</protein>
<keyword evidence="2" id="KW-0808">Transferase</keyword>
<feature type="region of interest" description="Disordered" evidence="1">
    <location>
        <begin position="162"/>
        <end position="184"/>
    </location>
</feature>
<name>A0A286DZP0_9ACTN</name>
<sequence>MAGLHLVGGAPGSGKSTVLPLLAAEPFAAVDFDELLEPGGRLLGTVIASPAASALWPSYNGLWARVVSLLLRAGRPVLVTCPLTPAEWAEATAGVEGLPPAEWARLDCADADRADRLSVRGWQQGRIEGALADARELRRLVDREFTTTGRSPTEVAAELARWVTGGAPGRDRPAGSRPGDHLSS</sequence>
<proteinExistence type="predicted"/>
<evidence type="ECO:0000256" key="1">
    <source>
        <dbReference type="SAM" id="MobiDB-lite"/>
    </source>
</evidence>
<reference evidence="2 3" key="1">
    <citation type="submission" date="2017-09" db="EMBL/GenBank/DDBJ databases">
        <authorList>
            <person name="Ehlers B."/>
            <person name="Leendertz F.H."/>
        </authorList>
    </citation>
    <scope>NUCLEOTIDE SEQUENCE [LARGE SCALE GENOMIC DNA]</scope>
    <source>
        <strain evidence="2 3">CGMCC 4.7095</strain>
    </source>
</reference>
<keyword evidence="2" id="KW-0418">Kinase</keyword>
<dbReference type="SUPFAM" id="SSF52540">
    <property type="entry name" value="P-loop containing nucleoside triphosphate hydrolases"/>
    <property type="match status" value="1"/>
</dbReference>
<dbReference type="RefSeq" id="WP_097232566.1">
    <property type="nucleotide sequence ID" value="NZ_OCNE01000014.1"/>
</dbReference>
<accession>A0A286DZP0</accession>
<keyword evidence="3" id="KW-1185">Reference proteome</keyword>
<feature type="compositionally biased region" description="Basic and acidic residues" evidence="1">
    <location>
        <begin position="169"/>
        <end position="184"/>
    </location>
</feature>
<dbReference type="Proteomes" id="UP000219072">
    <property type="component" value="Unassembled WGS sequence"/>
</dbReference>
<organism evidence="2 3">
    <name type="scientific">Streptomyces zhaozhouensis</name>
    <dbReference type="NCBI Taxonomy" id="1300267"/>
    <lineage>
        <taxon>Bacteria</taxon>
        <taxon>Bacillati</taxon>
        <taxon>Actinomycetota</taxon>
        <taxon>Actinomycetes</taxon>
        <taxon>Kitasatosporales</taxon>
        <taxon>Streptomycetaceae</taxon>
        <taxon>Streptomyces</taxon>
    </lineage>
</organism>
<evidence type="ECO:0000313" key="3">
    <source>
        <dbReference type="Proteomes" id="UP000219072"/>
    </source>
</evidence>
<gene>
    <name evidence="2" type="ORF">SAMN06297387_114101</name>
</gene>
<dbReference type="EMBL" id="OCNE01000014">
    <property type="protein sequence ID" value="SOD64121.1"/>
    <property type="molecule type" value="Genomic_DNA"/>
</dbReference>